<accession>A0A6S7HL39</accession>
<dbReference type="EMBL" id="CACRXK020004762">
    <property type="protein sequence ID" value="CAB4003920.1"/>
    <property type="molecule type" value="Genomic_DNA"/>
</dbReference>
<feature type="region of interest" description="Disordered" evidence="1">
    <location>
        <begin position="18"/>
        <end position="85"/>
    </location>
</feature>
<dbReference type="AlphaFoldDB" id="A0A6S7HL39"/>
<keyword evidence="3" id="KW-1185">Reference proteome</keyword>
<evidence type="ECO:0000313" key="3">
    <source>
        <dbReference type="Proteomes" id="UP001152795"/>
    </source>
</evidence>
<comment type="caution">
    <text evidence="2">The sequence shown here is derived from an EMBL/GenBank/DDBJ whole genome shotgun (WGS) entry which is preliminary data.</text>
</comment>
<sequence>MFGIEERVKEYIRGISKSNGQASGENKATSPQHRIILCPQSASVNQLPEEPQTSSQVSTPEANTSTLQQEEIQEIPSPTSNVNSTVETKIGPITFDSWIDKLKEFEEIKVTLPVDGSQMSIADALLNRDIPKVTLTKFSGNPLEYADFIDCRVEYI</sequence>
<feature type="compositionally biased region" description="Polar residues" evidence="1">
    <location>
        <begin position="40"/>
        <end position="85"/>
    </location>
</feature>
<evidence type="ECO:0000313" key="2">
    <source>
        <dbReference type="EMBL" id="CAB4003920.1"/>
    </source>
</evidence>
<feature type="compositionally biased region" description="Polar residues" evidence="1">
    <location>
        <begin position="18"/>
        <end position="32"/>
    </location>
</feature>
<proteinExistence type="predicted"/>
<name>A0A6S7HL39_PARCT</name>
<organism evidence="2 3">
    <name type="scientific">Paramuricea clavata</name>
    <name type="common">Red gorgonian</name>
    <name type="synonym">Violescent sea-whip</name>
    <dbReference type="NCBI Taxonomy" id="317549"/>
    <lineage>
        <taxon>Eukaryota</taxon>
        <taxon>Metazoa</taxon>
        <taxon>Cnidaria</taxon>
        <taxon>Anthozoa</taxon>
        <taxon>Octocorallia</taxon>
        <taxon>Malacalcyonacea</taxon>
        <taxon>Plexauridae</taxon>
        <taxon>Paramuricea</taxon>
    </lineage>
</organism>
<protein>
    <submittedName>
        <fullName evidence="2">Uncharacterized protein</fullName>
    </submittedName>
</protein>
<gene>
    <name evidence="2" type="ORF">PACLA_8A019925</name>
</gene>
<reference evidence="2" key="1">
    <citation type="submission" date="2020-04" db="EMBL/GenBank/DDBJ databases">
        <authorList>
            <person name="Alioto T."/>
            <person name="Alioto T."/>
            <person name="Gomez Garrido J."/>
        </authorList>
    </citation>
    <scope>NUCLEOTIDE SEQUENCE</scope>
    <source>
        <strain evidence="2">A484AB</strain>
    </source>
</reference>
<dbReference type="Proteomes" id="UP001152795">
    <property type="component" value="Unassembled WGS sequence"/>
</dbReference>
<evidence type="ECO:0000256" key="1">
    <source>
        <dbReference type="SAM" id="MobiDB-lite"/>
    </source>
</evidence>